<feature type="compositionally biased region" description="Basic and acidic residues" evidence="1">
    <location>
        <begin position="71"/>
        <end position="81"/>
    </location>
</feature>
<sequence length="117" mass="13721">MKDYSDALSQIPWIPCLIFTKYVRNYHVCTSGQITDSKEGYPPWASASTSSATVRHRPLQTANRSLQTSTDRYRPLTDRYRTLQTAKHRQTPLTDREQTATDRFRPLKDRYRPLTDR</sequence>
<proteinExistence type="predicted"/>
<gene>
    <name evidence="2" type="ORF">PoB_004304400</name>
</gene>
<feature type="compositionally biased region" description="Basic and acidic residues" evidence="1">
    <location>
        <begin position="94"/>
        <end position="117"/>
    </location>
</feature>
<accession>A0AAV4BCM5</accession>
<feature type="compositionally biased region" description="Polar residues" evidence="1">
    <location>
        <begin position="60"/>
        <end position="70"/>
    </location>
</feature>
<reference evidence="2 3" key="1">
    <citation type="journal article" date="2021" name="Elife">
        <title>Chloroplast acquisition without the gene transfer in kleptoplastic sea slugs, Plakobranchus ocellatus.</title>
        <authorList>
            <person name="Maeda T."/>
            <person name="Takahashi S."/>
            <person name="Yoshida T."/>
            <person name="Shimamura S."/>
            <person name="Takaki Y."/>
            <person name="Nagai Y."/>
            <person name="Toyoda A."/>
            <person name="Suzuki Y."/>
            <person name="Arimoto A."/>
            <person name="Ishii H."/>
            <person name="Satoh N."/>
            <person name="Nishiyama T."/>
            <person name="Hasebe M."/>
            <person name="Maruyama T."/>
            <person name="Minagawa J."/>
            <person name="Obokata J."/>
            <person name="Shigenobu S."/>
        </authorList>
    </citation>
    <scope>NUCLEOTIDE SEQUENCE [LARGE SCALE GENOMIC DNA]</scope>
</reference>
<feature type="region of interest" description="Disordered" evidence="1">
    <location>
        <begin position="39"/>
        <end position="117"/>
    </location>
</feature>
<evidence type="ECO:0000256" key="1">
    <source>
        <dbReference type="SAM" id="MobiDB-lite"/>
    </source>
</evidence>
<protein>
    <submittedName>
        <fullName evidence="2">Mirror-image polydactyly 1 protein</fullName>
    </submittedName>
</protein>
<evidence type="ECO:0000313" key="2">
    <source>
        <dbReference type="EMBL" id="GFO16539.1"/>
    </source>
</evidence>
<dbReference type="EMBL" id="BLXT01004673">
    <property type="protein sequence ID" value="GFO16539.1"/>
    <property type="molecule type" value="Genomic_DNA"/>
</dbReference>
<name>A0AAV4BCM5_9GAST</name>
<dbReference type="AlphaFoldDB" id="A0AAV4BCM5"/>
<keyword evidence="3" id="KW-1185">Reference proteome</keyword>
<comment type="caution">
    <text evidence="2">The sequence shown here is derived from an EMBL/GenBank/DDBJ whole genome shotgun (WGS) entry which is preliminary data.</text>
</comment>
<organism evidence="2 3">
    <name type="scientific">Plakobranchus ocellatus</name>
    <dbReference type="NCBI Taxonomy" id="259542"/>
    <lineage>
        <taxon>Eukaryota</taxon>
        <taxon>Metazoa</taxon>
        <taxon>Spiralia</taxon>
        <taxon>Lophotrochozoa</taxon>
        <taxon>Mollusca</taxon>
        <taxon>Gastropoda</taxon>
        <taxon>Heterobranchia</taxon>
        <taxon>Euthyneura</taxon>
        <taxon>Panpulmonata</taxon>
        <taxon>Sacoglossa</taxon>
        <taxon>Placobranchoidea</taxon>
        <taxon>Plakobranchidae</taxon>
        <taxon>Plakobranchus</taxon>
    </lineage>
</organism>
<evidence type="ECO:0000313" key="3">
    <source>
        <dbReference type="Proteomes" id="UP000735302"/>
    </source>
</evidence>
<dbReference type="Proteomes" id="UP000735302">
    <property type="component" value="Unassembled WGS sequence"/>
</dbReference>